<name>A0A1U9K013_9BURK</name>
<accession>A0A1U9K013</accession>
<dbReference type="GO" id="GO:0020037">
    <property type="term" value="F:heme binding"/>
    <property type="evidence" value="ECO:0007669"/>
    <property type="project" value="InterPro"/>
</dbReference>
<dbReference type="GO" id="GO:0005506">
    <property type="term" value="F:iron ion binding"/>
    <property type="evidence" value="ECO:0007669"/>
    <property type="project" value="InterPro"/>
</dbReference>
<dbReference type="PANTHER" id="PTHR35008">
    <property type="entry name" value="BLL4482 PROTEIN-RELATED"/>
    <property type="match status" value="1"/>
</dbReference>
<dbReference type="PRINTS" id="PR00605">
    <property type="entry name" value="CYTCHROMECIC"/>
</dbReference>
<evidence type="ECO:0000256" key="2">
    <source>
        <dbReference type="ARBA" id="ARBA00022617"/>
    </source>
</evidence>
<evidence type="ECO:0000256" key="7">
    <source>
        <dbReference type="SAM" id="SignalP"/>
    </source>
</evidence>
<evidence type="ECO:0000256" key="6">
    <source>
        <dbReference type="PROSITE-ProRule" id="PRU00433"/>
    </source>
</evidence>
<keyword evidence="7" id="KW-0732">Signal</keyword>
<feature type="domain" description="Cytochrome c" evidence="8">
    <location>
        <begin position="35"/>
        <end position="114"/>
    </location>
</feature>
<keyword evidence="3 6" id="KW-0479">Metal-binding</keyword>
<feature type="chain" id="PRO_5012595002" description="Cytochrome c domain-containing protein" evidence="7">
    <location>
        <begin position="24"/>
        <end position="142"/>
    </location>
</feature>
<dbReference type="InterPro" id="IPR051459">
    <property type="entry name" value="Cytochrome_c-type_DH"/>
</dbReference>
<dbReference type="PANTHER" id="PTHR35008:SF4">
    <property type="entry name" value="BLL4482 PROTEIN"/>
    <property type="match status" value="1"/>
</dbReference>
<dbReference type="Pfam" id="PF13442">
    <property type="entry name" value="Cytochrome_CBB3"/>
    <property type="match status" value="1"/>
</dbReference>
<evidence type="ECO:0000256" key="1">
    <source>
        <dbReference type="ARBA" id="ARBA00022448"/>
    </source>
</evidence>
<dbReference type="AlphaFoldDB" id="A0A1U9K013"/>
<sequence>MKKTLVSLAAAAALSVVSAVSFADSAVMTDVTEGAQMKTGKEIYTQICAACHMADGSGGVGAGKFPAFKDNMRLMAAQYPMHIVLYGQKGMPGFGKYFSDEQVAEVVNYLRTNFGNQFEADVKPEDVAKLRSDDVVDYGDLF</sequence>
<gene>
    <name evidence="9" type="ORF">PAEH1_06900</name>
</gene>
<dbReference type="InterPro" id="IPR009056">
    <property type="entry name" value="Cyt_c-like_dom"/>
</dbReference>
<keyword evidence="1" id="KW-0813">Transport</keyword>
<dbReference type="SUPFAM" id="SSF46626">
    <property type="entry name" value="Cytochrome c"/>
    <property type="match status" value="1"/>
</dbReference>
<dbReference type="EMBL" id="CP019697">
    <property type="protein sequence ID" value="AQS51351.1"/>
    <property type="molecule type" value="Genomic_DNA"/>
</dbReference>
<dbReference type="Proteomes" id="UP000189369">
    <property type="component" value="Chromosome"/>
</dbReference>
<dbReference type="InterPro" id="IPR008168">
    <property type="entry name" value="Cyt_C_IC"/>
</dbReference>
<keyword evidence="2 6" id="KW-0349">Heme</keyword>
<evidence type="ECO:0000256" key="3">
    <source>
        <dbReference type="ARBA" id="ARBA00022723"/>
    </source>
</evidence>
<dbReference type="PROSITE" id="PS51007">
    <property type="entry name" value="CYTC"/>
    <property type="match status" value="1"/>
</dbReference>
<keyword evidence="4" id="KW-0249">Electron transport</keyword>
<dbReference type="STRING" id="643674.PAEH1_06900"/>
<dbReference type="KEGG" id="phn:PAEH1_06900"/>
<dbReference type="Gene3D" id="1.10.760.10">
    <property type="entry name" value="Cytochrome c-like domain"/>
    <property type="match status" value="1"/>
</dbReference>
<dbReference type="GO" id="GO:0009055">
    <property type="term" value="F:electron transfer activity"/>
    <property type="evidence" value="ECO:0007669"/>
    <property type="project" value="InterPro"/>
</dbReference>
<evidence type="ECO:0000259" key="8">
    <source>
        <dbReference type="PROSITE" id="PS51007"/>
    </source>
</evidence>
<feature type="signal peptide" evidence="7">
    <location>
        <begin position="1"/>
        <end position="23"/>
    </location>
</feature>
<evidence type="ECO:0000313" key="9">
    <source>
        <dbReference type="EMBL" id="AQS51351.1"/>
    </source>
</evidence>
<proteinExistence type="predicted"/>
<protein>
    <recommendedName>
        <fullName evidence="8">Cytochrome c domain-containing protein</fullName>
    </recommendedName>
</protein>
<dbReference type="InterPro" id="IPR036909">
    <property type="entry name" value="Cyt_c-like_dom_sf"/>
</dbReference>
<organism evidence="9 10">
    <name type="scientific">Paenalcaligenes hominis</name>
    <dbReference type="NCBI Taxonomy" id="643674"/>
    <lineage>
        <taxon>Bacteria</taxon>
        <taxon>Pseudomonadati</taxon>
        <taxon>Pseudomonadota</taxon>
        <taxon>Betaproteobacteria</taxon>
        <taxon>Burkholderiales</taxon>
        <taxon>Alcaligenaceae</taxon>
        <taxon>Paenalcaligenes</taxon>
    </lineage>
</organism>
<dbReference type="OrthoDB" id="9809720at2"/>
<reference evidence="9 10" key="1">
    <citation type="submission" date="2017-01" db="EMBL/GenBank/DDBJ databases">
        <title>Complete Genome Sequence of Paenalcaligenes hominis, Isolated from a paraplegic Patient with neurogenic bladder.</title>
        <authorList>
            <person name="Mukhopadhyay R."/>
            <person name="Joaquin J."/>
            <person name="Hogue R."/>
            <person name="Kilaru A."/>
            <person name="Jospin G."/>
            <person name="Mars K."/>
            <person name="Eisen J.A."/>
            <person name="Chaturvedi V."/>
        </authorList>
    </citation>
    <scope>NUCLEOTIDE SEQUENCE [LARGE SCALE GENOMIC DNA]</scope>
    <source>
        <strain evidence="9 10">15S00501</strain>
    </source>
</reference>
<evidence type="ECO:0000256" key="4">
    <source>
        <dbReference type="ARBA" id="ARBA00022982"/>
    </source>
</evidence>
<evidence type="ECO:0000256" key="5">
    <source>
        <dbReference type="ARBA" id="ARBA00023004"/>
    </source>
</evidence>
<evidence type="ECO:0000313" key="10">
    <source>
        <dbReference type="Proteomes" id="UP000189369"/>
    </source>
</evidence>
<keyword evidence="5 6" id="KW-0408">Iron</keyword>